<dbReference type="SMART" id="SM00344">
    <property type="entry name" value="HTH_ASNC"/>
    <property type="match status" value="1"/>
</dbReference>
<dbReference type="PROSITE" id="PS50956">
    <property type="entry name" value="HTH_ASNC_2"/>
    <property type="match status" value="1"/>
</dbReference>
<comment type="pathway">
    <text evidence="4">Amino-acid biosynthesis.</text>
</comment>
<evidence type="ECO:0000256" key="1">
    <source>
        <dbReference type="ARBA" id="ARBA00023015"/>
    </source>
</evidence>
<protein>
    <submittedName>
        <fullName evidence="6">Transcriptional regulator</fullName>
    </submittedName>
</protein>
<dbReference type="HOGENOM" id="CLU_091233_5_3_2"/>
<dbReference type="PANTHER" id="PTHR43413:SF4">
    <property type="entry name" value="HTH-TYPE TRANSCRIPTIONAL REGULATOR LYSM"/>
    <property type="match status" value="1"/>
</dbReference>
<dbReference type="Gene3D" id="3.30.70.920">
    <property type="match status" value="1"/>
</dbReference>
<dbReference type="GO" id="GO:0043565">
    <property type="term" value="F:sequence-specific DNA binding"/>
    <property type="evidence" value="ECO:0007669"/>
    <property type="project" value="InterPro"/>
</dbReference>
<dbReference type="CDD" id="cd00090">
    <property type="entry name" value="HTH_ARSR"/>
    <property type="match status" value="1"/>
</dbReference>
<dbReference type="InterPro" id="IPR019888">
    <property type="entry name" value="Tscrpt_reg_AsnC-like"/>
</dbReference>
<dbReference type="InterPro" id="IPR000485">
    <property type="entry name" value="AsnC-type_HTH_dom"/>
</dbReference>
<dbReference type="InterPro" id="IPR050684">
    <property type="entry name" value="HTH-Siroheme_Decarb"/>
</dbReference>
<dbReference type="InterPro" id="IPR053483">
    <property type="entry name" value="HTH-Lysine_Regulator"/>
</dbReference>
<dbReference type="InterPro" id="IPR036388">
    <property type="entry name" value="WH-like_DNA-bd_sf"/>
</dbReference>
<dbReference type="Gene3D" id="1.10.10.10">
    <property type="entry name" value="Winged helix-like DNA-binding domain superfamily/Winged helix DNA-binding domain"/>
    <property type="match status" value="1"/>
</dbReference>
<dbReference type="InterPro" id="IPR036390">
    <property type="entry name" value="WH_DNA-bd_sf"/>
</dbReference>
<dbReference type="InterPro" id="IPR011008">
    <property type="entry name" value="Dimeric_a/b-barrel"/>
</dbReference>
<dbReference type="InterPro" id="IPR019887">
    <property type="entry name" value="Tscrpt_reg_AsnC/Lrp_C"/>
</dbReference>
<sequence>MSKMGNKIDDSDIKILEVLKKNARTPYTMIAKDLKVSEAAVRKRIEKLIRLGVIKRFTIEYELENEVKAIVMVKSTPQIPTPEISKKIARTQGVETVYETTGDYDIIVIVRGINISSINRTIDEIRSIQGVMGTNSTIILRTWF</sequence>
<name>H2C616_9CREN</name>
<dbReference type="eggNOG" id="arCOG01580">
    <property type="taxonomic scope" value="Archaea"/>
</dbReference>
<evidence type="ECO:0000313" key="6">
    <source>
        <dbReference type="EMBL" id="EHP69243.1"/>
    </source>
</evidence>
<keyword evidence="7" id="KW-1185">Reference proteome</keyword>
<dbReference type="NCBIfam" id="NF040947">
    <property type="entry name" value="trans_reg_LysM"/>
    <property type="match status" value="1"/>
</dbReference>
<dbReference type="Pfam" id="PF13404">
    <property type="entry name" value="HTH_AsnC-type"/>
    <property type="match status" value="1"/>
</dbReference>
<proteinExistence type="predicted"/>
<keyword evidence="2" id="KW-0238">DNA-binding</keyword>
<dbReference type="AlphaFoldDB" id="H2C616"/>
<feature type="domain" description="HTH asnC-type" evidence="5">
    <location>
        <begin position="8"/>
        <end position="69"/>
    </location>
</feature>
<evidence type="ECO:0000256" key="2">
    <source>
        <dbReference type="ARBA" id="ARBA00023125"/>
    </source>
</evidence>
<evidence type="ECO:0000256" key="4">
    <source>
        <dbReference type="ARBA" id="ARBA00029440"/>
    </source>
</evidence>
<keyword evidence="1" id="KW-0805">Transcription regulation</keyword>
<dbReference type="InterPro" id="IPR011991">
    <property type="entry name" value="ArsR-like_HTH"/>
</dbReference>
<dbReference type="Proteomes" id="UP000003980">
    <property type="component" value="Unassembled WGS sequence"/>
</dbReference>
<gene>
    <name evidence="6" type="ORF">MetMK1DRAFT_00019900</name>
</gene>
<dbReference type="PRINTS" id="PR00033">
    <property type="entry name" value="HTHASNC"/>
</dbReference>
<accession>H2C616</accession>
<evidence type="ECO:0000313" key="7">
    <source>
        <dbReference type="Proteomes" id="UP000003980"/>
    </source>
</evidence>
<dbReference type="SUPFAM" id="SSF46785">
    <property type="entry name" value="Winged helix' DNA-binding domain"/>
    <property type="match status" value="1"/>
</dbReference>
<dbReference type="Pfam" id="PF01037">
    <property type="entry name" value="AsnC_trans_reg"/>
    <property type="match status" value="1"/>
</dbReference>
<keyword evidence="3" id="KW-0804">Transcription</keyword>
<reference evidence="6 7" key="1">
    <citation type="submission" date="2012-01" db="EMBL/GenBank/DDBJ databases">
        <title>Improved High-Quality Draft sequence of Metallosphaera yellowstonensis MK1.</title>
        <authorList>
            <consortium name="US DOE Joint Genome Institute"/>
            <person name="Lucas S."/>
            <person name="Han J."/>
            <person name="Cheng J.-F."/>
            <person name="Goodwin L."/>
            <person name="Pitluck S."/>
            <person name="Peters L."/>
            <person name="Teshima H."/>
            <person name="Detter J.C."/>
            <person name="Han C."/>
            <person name="Tapia R."/>
            <person name="Land M."/>
            <person name="Hauser L."/>
            <person name="Kyrpides N."/>
            <person name="Kozubal M."/>
            <person name="Macur R.E."/>
            <person name="Jay Z."/>
            <person name="Inskeep W."/>
            <person name="Woyke T."/>
        </authorList>
    </citation>
    <scope>NUCLEOTIDE SEQUENCE [LARGE SCALE GENOMIC DNA]</scope>
    <source>
        <strain evidence="6 7">MK1</strain>
    </source>
</reference>
<dbReference type="PANTHER" id="PTHR43413">
    <property type="entry name" value="TRANSCRIPTIONAL REGULATOR, ASNC FAMILY"/>
    <property type="match status" value="1"/>
</dbReference>
<evidence type="ECO:0000256" key="3">
    <source>
        <dbReference type="ARBA" id="ARBA00023163"/>
    </source>
</evidence>
<dbReference type="STRING" id="671065.MetMK1DRAFT_00019900"/>
<dbReference type="EMBL" id="JH597768">
    <property type="protein sequence ID" value="EHP69243.1"/>
    <property type="molecule type" value="Genomic_DNA"/>
</dbReference>
<evidence type="ECO:0000259" key="5">
    <source>
        <dbReference type="PROSITE" id="PS50956"/>
    </source>
</evidence>
<dbReference type="SUPFAM" id="SSF54909">
    <property type="entry name" value="Dimeric alpha+beta barrel"/>
    <property type="match status" value="1"/>
</dbReference>
<organism evidence="6 7">
    <name type="scientific">Metallosphaera yellowstonensis MK1</name>
    <dbReference type="NCBI Taxonomy" id="671065"/>
    <lineage>
        <taxon>Archaea</taxon>
        <taxon>Thermoproteota</taxon>
        <taxon>Thermoprotei</taxon>
        <taxon>Sulfolobales</taxon>
        <taxon>Sulfolobaceae</taxon>
        <taxon>Metallosphaera</taxon>
    </lineage>
</organism>